<evidence type="ECO:0000259" key="2">
    <source>
        <dbReference type="Pfam" id="PF02557"/>
    </source>
</evidence>
<protein>
    <submittedName>
        <fullName evidence="3">M15 family metallopeptidase</fullName>
        <ecNumber evidence="3">3.4.-.-</ecNumber>
    </submittedName>
</protein>
<proteinExistence type="predicted"/>
<dbReference type="EC" id="3.4.-.-" evidence="3"/>
<dbReference type="PANTHER" id="PTHR34385">
    <property type="entry name" value="D-ALANYL-D-ALANINE CARBOXYPEPTIDASE"/>
    <property type="match status" value="1"/>
</dbReference>
<reference evidence="3 4" key="1">
    <citation type="submission" date="2024-10" db="EMBL/GenBank/DDBJ databases">
        <title>The Natural Products Discovery Center: Release of the First 8490 Sequenced Strains for Exploring Actinobacteria Biosynthetic Diversity.</title>
        <authorList>
            <person name="Kalkreuter E."/>
            <person name="Kautsar S.A."/>
            <person name="Yang D."/>
            <person name="Bader C.D."/>
            <person name="Teijaro C.N."/>
            <person name="Fluegel L."/>
            <person name="Davis C.M."/>
            <person name="Simpson J.R."/>
            <person name="Lauterbach L."/>
            <person name="Steele A.D."/>
            <person name="Gui C."/>
            <person name="Meng S."/>
            <person name="Li G."/>
            <person name="Viehrig K."/>
            <person name="Ye F."/>
            <person name="Su P."/>
            <person name="Kiefer A.F."/>
            <person name="Nichols A."/>
            <person name="Cepeda A.J."/>
            <person name="Yan W."/>
            <person name="Fan B."/>
            <person name="Jiang Y."/>
            <person name="Adhikari A."/>
            <person name="Zheng C.-J."/>
            <person name="Schuster L."/>
            <person name="Cowan T.M."/>
            <person name="Smanski M.J."/>
            <person name="Chevrette M.G."/>
            <person name="De Carvalho L.P.S."/>
            <person name="Shen B."/>
        </authorList>
    </citation>
    <scope>NUCLEOTIDE SEQUENCE [LARGE SCALE GENOMIC DNA]</scope>
    <source>
        <strain evidence="3 4">NPDC019481</strain>
    </source>
</reference>
<dbReference type="Gene3D" id="3.30.1380.10">
    <property type="match status" value="1"/>
</dbReference>
<dbReference type="Pfam" id="PF02557">
    <property type="entry name" value="VanY"/>
    <property type="match status" value="1"/>
</dbReference>
<comment type="caution">
    <text evidence="3">The sequence shown here is derived from an EMBL/GenBank/DDBJ whole genome shotgun (WGS) entry which is preliminary data.</text>
</comment>
<dbReference type="CDD" id="cd14814">
    <property type="entry name" value="Peptidase_M15"/>
    <property type="match status" value="1"/>
</dbReference>
<feature type="region of interest" description="Disordered" evidence="1">
    <location>
        <begin position="1"/>
        <end position="43"/>
    </location>
</feature>
<feature type="domain" description="D-alanyl-D-alanine carboxypeptidase-like core" evidence="2">
    <location>
        <begin position="174"/>
        <end position="280"/>
    </location>
</feature>
<sequence>MRHGRERSLPEPTGRAARRAGGRHSKGRHAAAPVRHPRPSVRGRLPLKIGVGLALASTTSFTAVSFGAPTTGEIALGGDAAAAADGQGTQSAAAAALADRQSGASRSQERSSLGASAGVTVPRDAVLPAEEASAVEVDAPPVLPGCDGVATGAGTNGQIPASELCDLWDGYPAIRADAAVALARLNQAYTEQFGEAICITDGYRSYAAQVTAKAAKPTLTATPGTSNHGWGLAIDICADGYAGDRWDWLKANAPEFGWDNPGWAQAGGVGPYEPWHWEFTAAVAQKGQ</sequence>
<gene>
    <name evidence="3" type="ORF">ACH47X_13260</name>
</gene>
<organism evidence="3 4">
    <name type="scientific">Promicromonospora kroppenstedtii</name>
    <dbReference type="NCBI Taxonomy" id="440482"/>
    <lineage>
        <taxon>Bacteria</taxon>
        <taxon>Bacillati</taxon>
        <taxon>Actinomycetota</taxon>
        <taxon>Actinomycetes</taxon>
        <taxon>Micrococcales</taxon>
        <taxon>Promicromonosporaceae</taxon>
        <taxon>Promicromonospora</taxon>
    </lineage>
</organism>
<evidence type="ECO:0000313" key="4">
    <source>
        <dbReference type="Proteomes" id="UP001611580"/>
    </source>
</evidence>
<feature type="region of interest" description="Disordered" evidence="1">
    <location>
        <begin position="94"/>
        <end position="117"/>
    </location>
</feature>
<evidence type="ECO:0000313" key="3">
    <source>
        <dbReference type="EMBL" id="MFI2487879.1"/>
    </source>
</evidence>
<dbReference type="GO" id="GO:0016787">
    <property type="term" value="F:hydrolase activity"/>
    <property type="evidence" value="ECO:0007669"/>
    <property type="project" value="UniProtKB-KW"/>
</dbReference>
<dbReference type="InterPro" id="IPR003709">
    <property type="entry name" value="VanY-like_core_dom"/>
</dbReference>
<name>A0ABW7XKX4_9MICO</name>
<dbReference type="Proteomes" id="UP001611580">
    <property type="component" value="Unassembled WGS sequence"/>
</dbReference>
<keyword evidence="3" id="KW-0378">Hydrolase</keyword>
<dbReference type="SUPFAM" id="SSF55166">
    <property type="entry name" value="Hedgehog/DD-peptidase"/>
    <property type="match status" value="1"/>
</dbReference>
<dbReference type="PANTHER" id="PTHR34385:SF1">
    <property type="entry name" value="PEPTIDOGLYCAN L-ALANYL-D-GLUTAMATE ENDOPEPTIDASE CWLK"/>
    <property type="match status" value="1"/>
</dbReference>
<feature type="compositionally biased region" description="Basic residues" evidence="1">
    <location>
        <begin position="16"/>
        <end position="41"/>
    </location>
</feature>
<dbReference type="EMBL" id="JBIRYI010000007">
    <property type="protein sequence ID" value="MFI2487879.1"/>
    <property type="molecule type" value="Genomic_DNA"/>
</dbReference>
<dbReference type="InterPro" id="IPR009045">
    <property type="entry name" value="Zn_M74/Hedgehog-like"/>
</dbReference>
<evidence type="ECO:0000256" key="1">
    <source>
        <dbReference type="SAM" id="MobiDB-lite"/>
    </source>
</evidence>
<dbReference type="RefSeq" id="WP_397404957.1">
    <property type="nucleotide sequence ID" value="NZ_JBIRYI010000007.1"/>
</dbReference>
<dbReference type="InterPro" id="IPR052179">
    <property type="entry name" value="DD-CPase-like"/>
</dbReference>
<feature type="compositionally biased region" description="Low complexity" evidence="1">
    <location>
        <begin position="94"/>
        <end position="105"/>
    </location>
</feature>
<keyword evidence="4" id="KW-1185">Reference proteome</keyword>
<accession>A0ABW7XKX4</accession>